<keyword evidence="1" id="KW-0812">Transmembrane</keyword>
<organism evidence="2 3">
    <name type="scientific">Flavobacterium aurantiibacter</name>
    <dbReference type="NCBI Taxonomy" id="2023067"/>
    <lineage>
        <taxon>Bacteria</taxon>
        <taxon>Pseudomonadati</taxon>
        <taxon>Bacteroidota</taxon>
        <taxon>Flavobacteriia</taxon>
        <taxon>Flavobacteriales</taxon>
        <taxon>Flavobacteriaceae</taxon>
        <taxon>Flavobacterium</taxon>
    </lineage>
</organism>
<keyword evidence="1" id="KW-0472">Membrane</keyword>
<name>A0A255ZXK2_9FLAO</name>
<gene>
    <name evidence="2" type="ORF">CHX27_05990</name>
</gene>
<evidence type="ECO:0000256" key="1">
    <source>
        <dbReference type="SAM" id="Phobius"/>
    </source>
</evidence>
<proteinExistence type="predicted"/>
<keyword evidence="3" id="KW-1185">Reference proteome</keyword>
<accession>A0A255ZXK2</accession>
<feature type="transmembrane region" description="Helical" evidence="1">
    <location>
        <begin position="12"/>
        <end position="32"/>
    </location>
</feature>
<dbReference type="AlphaFoldDB" id="A0A255ZXK2"/>
<dbReference type="RefSeq" id="WP_094485856.1">
    <property type="nucleotide sequence ID" value="NZ_NOXX01000180.1"/>
</dbReference>
<protein>
    <submittedName>
        <fullName evidence="2">Uncharacterized protein</fullName>
    </submittedName>
</protein>
<comment type="caution">
    <text evidence="2">The sequence shown here is derived from an EMBL/GenBank/DDBJ whole genome shotgun (WGS) entry which is preliminary data.</text>
</comment>
<dbReference type="EMBL" id="NOXX01000180">
    <property type="protein sequence ID" value="OYQ45520.1"/>
    <property type="molecule type" value="Genomic_DNA"/>
</dbReference>
<dbReference type="Proteomes" id="UP000216035">
    <property type="component" value="Unassembled WGS sequence"/>
</dbReference>
<keyword evidence="1" id="KW-1133">Transmembrane helix</keyword>
<reference evidence="2 3" key="1">
    <citation type="submission" date="2017-07" db="EMBL/GenBank/DDBJ databases">
        <title>Flavobacterium cyanobacteriorum sp. nov., isolated from cyanobacterial aggregates in a eutrophic lake.</title>
        <authorList>
            <person name="Cai H."/>
        </authorList>
    </citation>
    <scope>NUCLEOTIDE SEQUENCE [LARGE SCALE GENOMIC DNA]</scope>
    <source>
        <strain evidence="2 3">TH167</strain>
    </source>
</reference>
<evidence type="ECO:0000313" key="3">
    <source>
        <dbReference type="Proteomes" id="UP000216035"/>
    </source>
</evidence>
<evidence type="ECO:0000313" key="2">
    <source>
        <dbReference type="EMBL" id="OYQ45520.1"/>
    </source>
</evidence>
<feature type="transmembrane region" description="Helical" evidence="1">
    <location>
        <begin position="38"/>
        <end position="57"/>
    </location>
</feature>
<sequence>MANQPQTPQMKQNVKLVLVLLWTISGLIYNLLQPNSCYGTAFLVVGILLAFIVLSNLTKTENRESNNANDFNQIN</sequence>